<dbReference type="InterPro" id="IPR052895">
    <property type="entry name" value="HetReg/Transcr_Mod"/>
</dbReference>
<gene>
    <name evidence="2" type="ORF">BDV37DRAFT_292420</name>
</gene>
<evidence type="ECO:0000313" key="3">
    <source>
        <dbReference type="Proteomes" id="UP000325579"/>
    </source>
</evidence>
<dbReference type="Proteomes" id="UP000325579">
    <property type="component" value="Unassembled WGS sequence"/>
</dbReference>
<accession>A0A5N7DIB9</accession>
<evidence type="ECO:0000313" key="2">
    <source>
        <dbReference type="EMBL" id="KAE8406206.1"/>
    </source>
</evidence>
<dbReference type="OrthoDB" id="2157530at2759"/>
<dbReference type="InterPro" id="IPR010730">
    <property type="entry name" value="HET"/>
</dbReference>
<evidence type="ECO:0000259" key="1">
    <source>
        <dbReference type="Pfam" id="PF06985"/>
    </source>
</evidence>
<dbReference type="PANTHER" id="PTHR24148">
    <property type="entry name" value="ANKYRIN REPEAT DOMAIN-CONTAINING PROTEIN 39 HOMOLOG-RELATED"/>
    <property type="match status" value="1"/>
</dbReference>
<dbReference type="RefSeq" id="XP_031943525.1">
    <property type="nucleotide sequence ID" value="XM_032089177.1"/>
</dbReference>
<dbReference type="GeneID" id="43673868"/>
<keyword evidence="3" id="KW-1185">Reference proteome</keyword>
<dbReference type="Pfam" id="PF23397">
    <property type="entry name" value="DUF7104"/>
    <property type="match status" value="2"/>
</dbReference>
<sequence>MESFKHEPLDLDGPAFRLVRLCHGHGPRIDCELFQAWLYPEQSPISYEALSYTWGSTEIVRTVRMNGKRHGITHNLYNALQYLRFRDEDRILWVDGICIDQTNDKERGHQVRHMGDIYKQAERVIFWLGEPTDATDVILNSLRQLQKKGTEHASKTWELSDWRWVELWSAVQSGLQARYPDLQLQQRQGFMQLLSRPWFKRVWILQEVANARAGLVCCGEASVSAHIFPLAPLLLEMCPRAHCQAVLDIMPGPSRSGTWWNMNRDLYTLLIKFCESQAGLPCDKIYALLGLSSDAQDTDMIRPDYEKSEHDLIRDVVRFLFDDHIYCTQKSYFPTLRKLVNNLGLLNKLFLQHHMSSSNLEELENILERRYFGIEKTDIVPAVRASITAMGDFHQGIPRTSDGVAMDATEIWDHLKNLLLLLQPRGYNIEGVQELLLRTLSRNYDRPHILNTLLQRRASEITIAHTVSLAMSQRQSYPSRAGRILFQQQINENWITHDALVAAASNIHYGLELMKLLIKHRGNEIRVTEVVLIAAVSNKCYALDLVQLLLQQGNKVQITDAVLRKARQNVLAQQPRAAMVMKLLLEQHDNQIT</sequence>
<dbReference type="PANTHER" id="PTHR24148:SF78">
    <property type="entry name" value="HETEROKARYON INCOMPATIBILITY DOMAIN-CONTAINING PROTEIN"/>
    <property type="match status" value="1"/>
</dbReference>
<feature type="domain" description="Heterokaryon incompatibility" evidence="1">
    <location>
        <begin position="47"/>
        <end position="207"/>
    </location>
</feature>
<organism evidence="2 3">
    <name type="scientific">Aspergillus pseudonomiae</name>
    <dbReference type="NCBI Taxonomy" id="1506151"/>
    <lineage>
        <taxon>Eukaryota</taxon>
        <taxon>Fungi</taxon>
        <taxon>Dikarya</taxon>
        <taxon>Ascomycota</taxon>
        <taxon>Pezizomycotina</taxon>
        <taxon>Eurotiomycetes</taxon>
        <taxon>Eurotiomycetidae</taxon>
        <taxon>Eurotiales</taxon>
        <taxon>Aspergillaceae</taxon>
        <taxon>Aspergillus</taxon>
        <taxon>Aspergillus subgen. Circumdati</taxon>
    </lineage>
</organism>
<dbReference type="InterPro" id="IPR055530">
    <property type="entry name" value="DUF7104"/>
</dbReference>
<reference evidence="2 3" key="1">
    <citation type="submission" date="2019-04" db="EMBL/GenBank/DDBJ databases">
        <authorList>
            <consortium name="DOE Joint Genome Institute"/>
            <person name="Mondo S."/>
            <person name="Kjaerbolling I."/>
            <person name="Vesth T."/>
            <person name="Frisvad J.C."/>
            <person name="Nybo J.L."/>
            <person name="Theobald S."/>
            <person name="Kildgaard S."/>
            <person name="Isbrandt T."/>
            <person name="Kuo A."/>
            <person name="Sato A."/>
            <person name="Lyhne E.K."/>
            <person name="Kogle M.E."/>
            <person name="Wiebenga A."/>
            <person name="Kun R.S."/>
            <person name="Lubbers R.J."/>
            <person name="Makela M.R."/>
            <person name="Barry K."/>
            <person name="Chovatia M."/>
            <person name="Clum A."/>
            <person name="Daum C."/>
            <person name="Haridas S."/>
            <person name="He G."/>
            <person name="LaButti K."/>
            <person name="Lipzen A."/>
            <person name="Riley R."/>
            <person name="Salamov A."/>
            <person name="Simmons B.A."/>
            <person name="Magnuson J.K."/>
            <person name="Henrissat B."/>
            <person name="Mortensen U.H."/>
            <person name="Larsen T.O."/>
            <person name="Devries R.P."/>
            <person name="Grigoriev I.V."/>
            <person name="Machida M."/>
            <person name="Baker S.E."/>
            <person name="Andersen M.R."/>
            <person name="Cantor M.N."/>
            <person name="Hua S.X."/>
        </authorList>
    </citation>
    <scope>NUCLEOTIDE SEQUENCE [LARGE SCALE GENOMIC DNA]</scope>
    <source>
        <strain evidence="2 3">CBS 119388</strain>
    </source>
</reference>
<proteinExistence type="predicted"/>
<dbReference type="Pfam" id="PF06985">
    <property type="entry name" value="HET"/>
    <property type="match status" value="1"/>
</dbReference>
<name>A0A5N7DIB9_9EURO</name>
<protein>
    <submittedName>
        <fullName evidence="2">Heterokaryon incompatibility protein-domain-containing protein</fullName>
    </submittedName>
</protein>
<dbReference type="AlphaFoldDB" id="A0A5N7DIB9"/>
<dbReference type="EMBL" id="ML736755">
    <property type="protein sequence ID" value="KAE8406206.1"/>
    <property type="molecule type" value="Genomic_DNA"/>
</dbReference>